<accession>A0A5A7MC05</accession>
<gene>
    <name evidence="1" type="ORF">CTTA_2228</name>
</gene>
<sequence>MAGRHQIDLAGADDLLAAQAVPMQYLALDHPGESLQADVRMGPDLHAGWRGDGRAGVVEEAPGPYFAQRGLRNGSVDGDAADIGYAGGQTL</sequence>
<comment type="caution">
    <text evidence="1">The sequence shown here is derived from an EMBL/GenBank/DDBJ whole genome shotgun (WGS) entry which is preliminary data.</text>
</comment>
<name>A0A5A7MC05_COMTE</name>
<protein>
    <submittedName>
        <fullName evidence="1">Uncharacterized protein</fullName>
    </submittedName>
</protein>
<proteinExistence type="predicted"/>
<reference evidence="1 2" key="1">
    <citation type="journal article" date="2019" name="Microbiol. Resour. Announc.">
        <title>Draft Genome Sequence of Comamonas testosteroni TA441, a Bacterium That Has a Cryptic Phenol Degradation Gene Cluster.</title>
        <authorList>
            <person name="Arai H."/>
            <person name="Ishii M."/>
        </authorList>
    </citation>
    <scope>NUCLEOTIDE SEQUENCE [LARGE SCALE GENOMIC DNA]</scope>
    <source>
        <strain evidence="1 2">TA441</strain>
    </source>
</reference>
<dbReference type="EMBL" id="BKBW01000003">
    <property type="protein sequence ID" value="GEQ75223.1"/>
    <property type="molecule type" value="Genomic_DNA"/>
</dbReference>
<organism evidence="1 2">
    <name type="scientific">Comamonas testosteroni</name>
    <name type="common">Pseudomonas testosteroni</name>
    <dbReference type="NCBI Taxonomy" id="285"/>
    <lineage>
        <taxon>Bacteria</taxon>
        <taxon>Pseudomonadati</taxon>
        <taxon>Pseudomonadota</taxon>
        <taxon>Betaproteobacteria</taxon>
        <taxon>Burkholderiales</taxon>
        <taxon>Comamonadaceae</taxon>
        <taxon>Comamonas</taxon>
    </lineage>
</organism>
<evidence type="ECO:0000313" key="2">
    <source>
        <dbReference type="Proteomes" id="UP000323105"/>
    </source>
</evidence>
<dbReference type="AlphaFoldDB" id="A0A5A7MC05"/>
<dbReference type="AntiFam" id="ANF00117">
    <property type="entry name" value="Shadow ORF (opposite PRN2)"/>
</dbReference>
<evidence type="ECO:0000313" key="1">
    <source>
        <dbReference type="EMBL" id="GEQ75223.1"/>
    </source>
</evidence>
<dbReference type="Proteomes" id="UP000323105">
    <property type="component" value="Unassembled WGS sequence"/>
</dbReference>